<dbReference type="RefSeq" id="WP_126634878.1">
    <property type="nucleotide sequence ID" value="NZ_BIFH01000013.1"/>
</dbReference>
<evidence type="ECO:0000313" key="8">
    <source>
        <dbReference type="Proteomes" id="UP000286931"/>
    </source>
</evidence>
<dbReference type="PROSITE" id="PS50977">
    <property type="entry name" value="HTH_TETR_2"/>
    <property type="match status" value="1"/>
</dbReference>
<evidence type="ECO:0000259" key="6">
    <source>
        <dbReference type="PROSITE" id="PS50977"/>
    </source>
</evidence>
<evidence type="ECO:0000256" key="5">
    <source>
        <dbReference type="SAM" id="MobiDB-lite"/>
    </source>
</evidence>
<evidence type="ECO:0000256" key="2">
    <source>
        <dbReference type="ARBA" id="ARBA00023125"/>
    </source>
</evidence>
<evidence type="ECO:0000256" key="4">
    <source>
        <dbReference type="PROSITE-ProRule" id="PRU00335"/>
    </source>
</evidence>
<proteinExistence type="predicted"/>
<protein>
    <submittedName>
        <fullName evidence="7">TetR family transcriptional regulator</fullName>
    </submittedName>
</protein>
<feature type="DNA-binding region" description="H-T-H motif" evidence="4">
    <location>
        <begin position="54"/>
        <end position="73"/>
    </location>
</feature>
<keyword evidence="3" id="KW-0804">Transcription</keyword>
<dbReference type="GO" id="GO:0000976">
    <property type="term" value="F:transcription cis-regulatory region binding"/>
    <property type="evidence" value="ECO:0007669"/>
    <property type="project" value="TreeGrafter"/>
</dbReference>
<dbReference type="Gene3D" id="1.10.357.10">
    <property type="entry name" value="Tetracycline Repressor, domain 2"/>
    <property type="match status" value="1"/>
</dbReference>
<evidence type="ECO:0000256" key="3">
    <source>
        <dbReference type="ARBA" id="ARBA00023163"/>
    </source>
</evidence>
<dbReference type="SUPFAM" id="SSF48498">
    <property type="entry name" value="Tetracyclin repressor-like, C-terminal domain"/>
    <property type="match status" value="1"/>
</dbReference>
<dbReference type="Proteomes" id="UP000286931">
    <property type="component" value="Unassembled WGS sequence"/>
</dbReference>
<dbReference type="Pfam" id="PF00440">
    <property type="entry name" value="TetR_N"/>
    <property type="match status" value="1"/>
</dbReference>
<dbReference type="InterPro" id="IPR004111">
    <property type="entry name" value="Repressor_TetR_C"/>
</dbReference>
<feature type="compositionally biased region" description="Basic residues" evidence="5">
    <location>
        <begin position="22"/>
        <end position="31"/>
    </location>
</feature>
<dbReference type="GO" id="GO:0003700">
    <property type="term" value="F:DNA-binding transcription factor activity"/>
    <property type="evidence" value="ECO:0007669"/>
    <property type="project" value="TreeGrafter"/>
</dbReference>
<dbReference type="AlphaFoldDB" id="A0A401YD53"/>
<dbReference type="InterPro" id="IPR050109">
    <property type="entry name" value="HTH-type_TetR-like_transc_reg"/>
</dbReference>
<feature type="region of interest" description="Disordered" evidence="5">
    <location>
        <begin position="1"/>
        <end position="33"/>
    </location>
</feature>
<keyword evidence="1" id="KW-0805">Transcription regulation</keyword>
<dbReference type="InterPro" id="IPR009057">
    <property type="entry name" value="Homeodomain-like_sf"/>
</dbReference>
<sequence length="249" mass="26591">MAGPEADRSGGVDPEALWSRRPQPRRGRPPAHTRAEVTAAAVAIADADGLAAVTMRAVAARVGVGVMSLYSYVPNKETLLELMIDRVAGDQPTPPAPTGSWTADLRVMAHAQRDLMLRHPWLPAALWEQQTLGPNTLAFTEHVLAVLEPAGFDGQGALEVFSLVTGFVASHVGYEVARERAAARAGRTPRELAEARGRYLRAVVASPDHPRLARILAEPARSADPDATFDRLLGHLLDGLAATRGAREG</sequence>
<dbReference type="InterPro" id="IPR001647">
    <property type="entry name" value="HTH_TetR"/>
</dbReference>
<accession>A0A401YD53</accession>
<evidence type="ECO:0000313" key="7">
    <source>
        <dbReference type="EMBL" id="GCD92518.1"/>
    </source>
</evidence>
<dbReference type="GO" id="GO:0045892">
    <property type="term" value="P:negative regulation of DNA-templated transcription"/>
    <property type="evidence" value="ECO:0007669"/>
    <property type="project" value="InterPro"/>
</dbReference>
<dbReference type="PANTHER" id="PTHR30055:SF151">
    <property type="entry name" value="TRANSCRIPTIONAL REGULATORY PROTEIN"/>
    <property type="match status" value="1"/>
</dbReference>
<dbReference type="Gene3D" id="1.10.10.60">
    <property type="entry name" value="Homeodomain-like"/>
    <property type="match status" value="1"/>
</dbReference>
<feature type="compositionally biased region" description="Basic and acidic residues" evidence="5">
    <location>
        <begin position="1"/>
        <end position="10"/>
    </location>
</feature>
<keyword evidence="8" id="KW-1185">Reference proteome</keyword>
<dbReference type="OrthoDB" id="2570341at2"/>
<gene>
    <name evidence="7" type="ORF">EHYA_00156</name>
</gene>
<dbReference type="SUPFAM" id="SSF46689">
    <property type="entry name" value="Homeodomain-like"/>
    <property type="match status" value="1"/>
</dbReference>
<dbReference type="PANTHER" id="PTHR30055">
    <property type="entry name" value="HTH-TYPE TRANSCRIPTIONAL REGULATOR RUTR"/>
    <property type="match status" value="1"/>
</dbReference>
<dbReference type="InterPro" id="IPR036271">
    <property type="entry name" value="Tet_transcr_reg_TetR-rel_C_sf"/>
</dbReference>
<organism evidence="7 8">
    <name type="scientific">Embleya hyalina</name>
    <dbReference type="NCBI Taxonomy" id="516124"/>
    <lineage>
        <taxon>Bacteria</taxon>
        <taxon>Bacillati</taxon>
        <taxon>Actinomycetota</taxon>
        <taxon>Actinomycetes</taxon>
        <taxon>Kitasatosporales</taxon>
        <taxon>Streptomycetaceae</taxon>
        <taxon>Embleya</taxon>
    </lineage>
</organism>
<name>A0A401YD53_9ACTN</name>
<comment type="caution">
    <text evidence="7">The sequence shown here is derived from an EMBL/GenBank/DDBJ whole genome shotgun (WGS) entry which is preliminary data.</text>
</comment>
<keyword evidence="2 4" id="KW-0238">DNA-binding</keyword>
<dbReference type="Pfam" id="PF02909">
    <property type="entry name" value="TetR_C_1"/>
    <property type="match status" value="1"/>
</dbReference>
<feature type="domain" description="HTH tetR-type" evidence="6">
    <location>
        <begin position="31"/>
        <end position="91"/>
    </location>
</feature>
<reference evidence="7 8" key="1">
    <citation type="submission" date="2018-12" db="EMBL/GenBank/DDBJ databases">
        <title>Draft genome sequence of Embleya hyalina NBRC 13850T.</title>
        <authorList>
            <person name="Komaki H."/>
            <person name="Hosoyama A."/>
            <person name="Kimura A."/>
            <person name="Ichikawa N."/>
            <person name="Tamura T."/>
        </authorList>
    </citation>
    <scope>NUCLEOTIDE SEQUENCE [LARGE SCALE GENOMIC DNA]</scope>
    <source>
        <strain evidence="7 8">NBRC 13850</strain>
    </source>
</reference>
<evidence type="ECO:0000256" key="1">
    <source>
        <dbReference type="ARBA" id="ARBA00023015"/>
    </source>
</evidence>
<dbReference type="EMBL" id="BIFH01000013">
    <property type="protein sequence ID" value="GCD92518.1"/>
    <property type="molecule type" value="Genomic_DNA"/>
</dbReference>